<keyword evidence="1" id="KW-0472">Membrane</keyword>
<keyword evidence="1" id="KW-0812">Transmembrane</keyword>
<accession>A0A397HEG7</accession>
<feature type="transmembrane region" description="Helical" evidence="1">
    <location>
        <begin position="62"/>
        <end position="83"/>
    </location>
</feature>
<organism evidence="2 3">
    <name type="scientific">Diversispora epigaea</name>
    <dbReference type="NCBI Taxonomy" id="1348612"/>
    <lineage>
        <taxon>Eukaryota</taxon>
        <taxon>Fungi</taxon>
        <taxon>Fungi incertae sedis</taxon>
        <taxon>Mucoromycota</taxon>
        <taxon>Glomeromycotina</taxon>
        <taxon>Glomeromycetes</taxon>
        <taxon>Diversisporales</taxon>
        <taxon>Diversisporaceae</taxon>
        <taxon>Diversispora</taxon>
    </lineage>
</organism>
<gene>
    <name evidence="2" type="ORF">Glove_362g11</name>
</gene>
<protein>
    <submittedName>
        <fullName evidence="2">Uncharacterized protein</fullName>
    </submittedName>
</protein>
<keyword evidence="3" id="KW-1185">Reference proteome</keyword>
<dbReference type="Proteomes" id="UP000266861">
    <property type="component" value="Unassembled WGS sequence"/>
</dbReference>
<evidence type="ECO:0000256" key="1">
    <source>
        <dbReference type="SAM" id="Phobius"/>
    </source>
</evidence>
<evidence type="ECO:0000313" key="3">
    <source>
        <dbReference type="Proteomes" id="UP000266861"/>
    </source>
</evidence>
<name>A0A397HEG7_9GLOM</name>
<keyword evidence="1" id="KW-1133">Transmembrane helix</keyword>
<reference evidence="2 3" key="1">
    <citation type="submission" date="2018-08" db="EMBL/GenBank/DDBJ databases">
        <title>Genome and evolution of the arbuscular mycorrhizal fungus Diversispora epigaea (formerly Glomus versiforme) and its bacterial endosymbionts.</title>
        <authorList>
            <person name="Sun X."/>
            <person name="Fei Z."/>
            <person name="Harrison M."/>
        </authorList>
    </citation>
    <scope>NUCLEOTIDE SEQUENCE [LARGE SCALE GENOMIC DNA]</scope>
    <source>
        <strain evidence="2 3">IT104</strain>
    </source>
</reference>
<dbReference type="EMBL" id="PQFF01000328">
    <property type="protein sequence ID" value="RHZ59683.1"/>
    <property type="molecule type" value="Genomic_DNA"/>
</dbReference>
<sequence length="502" mass="58226">MLYQSGKSNINTNLFTYLILKFNFTFELQLYFYLLHVALHTTFNTQLVLLQNFVFRMLSKKIGTLTALAGVVAVSASVIISAFEKYFKIKKQQKNENADKINEKTSDSQLLMYQQNKKFINSSSIPKEKLDKVISKHYIRLANIIEETNDETKNESSTRYGNSFSILQDSQRPKYQQNKPFISSPLVPKEKQQKLNKVISKRYIGLANTSTVTLGAHDENQCENENDDDYDQNEHFDQSDECGEYDDVNKYYNDESDNDLEDNAKYYELEDVNKYFEVHDGCDYIDTDKGSDEESDEDQEKYFGGYANEEIANYNGLEDVSKYFKYFEVHDGCDEGSNEESDDDQEKYFGGYAHELEDVGKYFEVHDGCNDIGEDKGFNKESDDDLEKYFDGYNTDNADGDEGSEYSDDDLAKYFGNYESDEINEYESDEDDEYFGSDEFENNECENVEYIDPNPKSGKIVKLEITEDEKRAATLNLVRSFEQLEKLLENEGRNVEIPRPDY</sequence>
<dbReference type="OrthoDB" id="10466167at2759"/>
<evidence type="ECO:0000313" key="2">
    <source>
        <dbReference type="EMBL" id="RHZ59683.1"/>
    </source>
</evidence>
<dbReference type="AlphaFoldDB" id="A0A397HEG7"/>
<comment type="caution">
    <text evidence="2">The sequence shown here is derived from an EMBL/GenBank/DDBJ whole genome shotgun (WGS) entry which is preliminary data.</text>
</comment>
<proteinExistence type="predicted"/>